<gene>
    <name evidence="8" type="ORF">Ga0074812_101256</name>
</gene>
<dbReference type="GO" id="GO:0046872">
    <property type="term" value="F:metal ion binding"/>
    <property type="evidence" value="ECO:0007669"/>
    <property type="project" value="UniProtKB-KW"/>
</dbReference>
<keyword evidence="3" id="KW-0479">Metal-binding</keyword>
<dbReference type="InterPro" id="IPR001365">
    <property type="entry name" value="A_deaminase_dom"/>
</dbReference>
<feature type="domain" description="Adenosine deaminase" evidence="7">
    <location>
        <begin position="32"/>
        <end position="353"/>
    </location>
</feature>
<dbReference type="GO" id="GO:0016814">
    <property type="term" value="F:hydrolase activity, acting on carbon-nitrogen (but not peptide) bonds, in cyclic amidines"/>
    <property type="evidence" value="ECO:0007669"/>
    <property type="project" value="UniProtKB-ARBA"/>
</dbReference>
<keyword evidence="5" id="KW-0862">Zinc</keyword>
<evidence type="ECO:0000256" key="1">
    <source>
        <dbReference type="ARBA" id="ARBA00001947"/>
    </source>
</evidence>
<dbReference type="EMBL" id="FAOZ01000001">
    <property type="protein sequence ID" value="CUU53758.1"/>
    <property type="molecule type" value="Genomic_DNA"/>
</dbReference>
<comment type="similarity">
    <text evidence="2">Belongs to the metallo-dependent hydrolases superfamily. Adenosine and AMP deaminases family.</text>
</comment>
<dbReference type="Pfam" id="PF00962">
    <property type="entry name" value="A_deaminase"/>
    <property type="match status" value="1"/>
</dbReference>
<evidence type="ECO:0000256" key="4">
    <source>
        <dbReference type="ARBA" id="ARBA00022801"/>
    </source>
</evidence>
<reference evidence="9" key="1">
    <citation type="submission" date="2015-11" db="EMBL/GenBank/DDBJ databases">
        <authorList>
            <person name="Varghese N."/>
        </authorList>
    </citation>
    <scope>NUCLEOTIDE SEQUENCE [LARGE SCALE GENOMIC DNA]</scope>
    <source>
        <strain evidence="9">DSM 45899</strain>
    </source>
</reference>
<dbReference type="InterPro" id="IPR006330">
    <property type="entry name" value="Ado/ade_deaminase"/>
</dbReference>
<evidence type="ECO:0000259" key="7">
    <source>
        <dbReference type="Pfam" id="PF00962"/>
    </source>
</evidence>
<sequence length="396" mass="43015">MDRPGPAEQDREVRGQGAIGQITDEQFVDTLPKVELHVHLEGSMRPGTLLRLARRHDVDHLPTDLDALRAFYRFRDFDHFIEVYLAAVQVLRDEEDFRLLARETALGLAEQRVRYAEITFTPWLHVQRGVDPAAVFAGVEAGRLDAERETGIQVRWITDIPGLPGTDNVHSGERTLELALEHGGEGVIALGLGGPEVGVGRPQFGPVFTAARDAGLHCIPHAGETTGARTIWDALEFLHAERIGHGTSALDDPALVEHLRRHHIPLEVSPTSNLCTGAVASYAAHPLPRMIAEGLDVNLNSDDPPMFNTTLRQEYLHALRSLSLTRQQVFDLAAAAVEHSFLPEPGKARLRAEFAVAAVELGVTTPAVTTPARSASASASAQPAAEAPTTLAPTER</sequence>
<dbReference type="GO" id="GO:0019239">
    <property type="term" value="F:deaminase activity"/>
    <property type="evidence" value="ECO:0007669"/>
    <property type="project" value="InterPro"/>
</dbReference>
<dbReference type="NCBIfam" id="TIGR01430">
    <property type="entry name" value="aden_deam"/>
    <property type="match status" value="1"/>
</dbReference>
<keyword evidence="9" id="KW-1185">Reference proteome</keyword>
<dbReference type="AlphaFoldDB" id="A0A0S4QER8"/>
<organism evidence="8 9">
    <name type="scientific">Parafrankia irregularis</name>
    <dbReference type="NCBI Taxonomy" id="795642"/>
    <lineage>
        <taxon>Bacteria</taxon>
        <taxon>Bacillati</taxon>
        <taxon>Actinomycetota</taxon>
        <taxon>Actinomycetes</taxon>
        <taxon>Frankiales</taxon>
        <taxon>Frankiaceae</taxon>
        <taxon>Parafrankia</taxon>
    </lineage>
</organism>
<dbReference type="RefSeq" id="WP_226931432.1">
    <property type="nucleotide sequence ID" value="NZ_FAOZ01000001.1"/>
</dbReference>
<comment type="cofactor">
    <cofactor evidence="1">
        <name>Zn(2+)</name>
        <dbReference type="ChEBI" id="CHEBI:29105"/>
    </cofactor>
</comment>
<dbReference type="PANTHER" id="PTHR43114">
    <property type="entry name" value="ADENINE DEAMINASE"/>
    <property type="match status" value="1"/>
</dbReference>
<evidence type="ECO:0000313" key="8">
    <source>
        <dbReference type="EMBL" id="CUU53758.1"/>
    </source>
</evidence>
<evidence type="ECO:0000256" key="5">
    <source>
        <dbReference type="ARBA" id="ARBA00022833"/>
    </source>
</evidence>
<proteinExistence type="inferred from homology"/>
<keyword evidence="4" id="KW-0378">Hydrolase</keyword>
<evidence type="ECO:0000256" key="6">
    <source>
        <dbReference type="SAM" id="MobiDB-lite"/>
    </source>
</evidence>
<evidence type="ECO:0000313" key="9">
    <source>
        <dbReference type="Proteomes" id="UP000198802"/>
    </source>
</evidence>
<dbReference type="PANTHER" id="PTHR43114:SF6">
    <property type="entry name" value="ADENINE DEAMINASE"/>
    <property type="match status" value="1"/>
</dbReference>
<evidence type="ECO:0000256" key="3">
    <source>
        <dbReference type="ARBA" id="ARBA00022723"/>
    </source>
</evidence>
<feature type="region of interest" description="Disordered" evidence="6">
    <location>
        <begin position="373"/>
        <end position="396"/>
    </location>
</feature>
<dbReference type="InterPro" id="IPR032466">
    <property type="entry name" value="Metal_Hydrolase"/>
</dbReference>
<name>A0A0S4QER8_9ACTN</name>
<dbReference type="SUPFAM" id="SSF51556">
    <property type="entry name" value="Metallo-dependent hydrolases"/>
    <property type="match status" value="1"/>
</dbReference>
<protein>
    <submittedName>
        <fullName evidence="8">Aminodeoxyfutalosine deaminase</fullName>
    </submittedName>
</protein>
<accession>A0A0S4QER8</accession>
<dbReference type="Proteomes" id="UP000198802">
    <property type="component" value="Unassembled WGS sequence"/>
</dbReference>
<dbReference type="Gene3D" id="3.20.20.140">
    <property type="entry name" value="Metal-dependent hydrolases"/>
    <property type="match status" value="1"/>
</dbReference>
<evidence type="ECO:0000256" key="2">
    <source>
        <dbReference type="ARBA" id="ARBA00006676"/>
    </source>
</evidence>